<dbReference type="AlphaFoldDB" id="A0A382YG74"/>
<dbReference type="EMBL" id="UINC01175386">
    <property type="protein sequence ID" value="SVD81989.1"/>
    <property type="molecule type" value="Genomic_DNA"/>
</dbReference>
<dbReference type="PANTHER" id="PTHR43283:SF3">
    <property type="entry name" value="BETA-LACTAMASE FAMILY PROTEIN (AFU_ORTHOLOGUE AFUA_5G07500)"/>
    <property type="match status" value="1"/>
</dbReference>
<name>A0A382YG74_9ZZZZ</name>
<accession>A0A382YG74</accession>
<feature type="non-terminal residue" evidence="2">
    <location>
        <position position="1"/>
    </location>
</feature>
<feature type="non-terminal residue" evidence="2">
    <location>
        <position position="264"/>
    </location>
</feature>
<evidence type="ECO:0000313" key="2">
    <source>
        <dbReference type="EMBL" id="SVD81989.1"/>
    </source>
</evidence>
<organism evidence="2">
    <name type="scientific">marine metagenome</name>
    <dbReference type="NCBI Taxonomy" id="408172"/>
    <lineage>
        <taxon>unclassified sequences</taxon>
        <taxon>metagenomes</taxon>
        <taxon>ecological metagenomes</taxon>
    </lineage>
</organism>
<dbReference type="Gene3D" id="3.40.710.10">
    <property type="entry name" value="DD-peptidase/beta-lactamase superfamily"/>
    <property type="match status" value="1"/>
</dbReference>
<reference evidence="2" key="1">
    <citation type="submission" date="2018-05" db="EMBL/GenBank/DDBJ databases">
        <authorList>
            <person name="Lanie J.A."/>
            <person name="Ng W.-L."/>
            <person name="Kazmierczak K.M."/>
            <person name="Andrzejewski T.M."/>
            <person name="Davidsen T.M."/>
            <person name="Wayne K.J."/>
            <person name="Tettelin H."/>
            <person name="Glass J.I."/>
            <person name="Rusch D."/>
            <person name="Podicherti R."/>
            <person name="Tsui H.-C.T."/>
            <person name="Winkler M.E."/>
        </authorList>
    </citation>
    <scope>NUCLEOTIDE SEQUENCE</scope>
</reference>
<gene>
    <name evidence="2" type="ORF">METZ01_LOCUS434843</name>
</gene>
<dbReference type="PANTHER" id="PTHR43283">
    <property type="entry name" value="BETA-LACTAMASE-RELATED"/>
    <property type="match status" value="1"/>
</dbReference>
<sequence length="264" mass="28920">LPEFGQVTVLQEDGSTRPPNRAATIEHLLLHTAGLSHRRSAEYREADVRSRDITLPQLVNNVVSVPLRADPGSEYRYSISPTVLGRLVEVWSGQSFDEFVEERILIPLGMSDTSFWVEPGDQDRLASIYSLSDGGGLSPYAIEEVPFTERPALLEGAVGLVSTVPDFLRFSQMLLNDGEFDGVRILSRNTVEMITENGLPQEILRTRSGGEGWALGNVSVVVDETAAEQGAHAGEYRWNGSAGTGFWVDPTTETAIVTMWQSSP</sequence>
<feature type="domain" description="Beta-lactamase-related" evidence="1">
    <location>
        <begin position="18"/>
        <end position="263"/>
    </location>
</feature>
<dbReference type="InterPro" id="IPR012338">
    <property type="entry name" value="Beta-lactam/transpept-like"/>
</dbReference>
<protein>
    <recommendedName>
        <fullName evidence="1">Beta-lactamase-related domain-containing protein</fullName>
    </recommendedName>
</protein>
<dbReference type="SUPFAM" id="SSF56601">
    <property type="entry name" value="beta-lactamase/transpeptidase-like"/>
    <property type="match status" value="1"/>
</dbReference>
<dbReference type="InterPro" id="IPR001466">
    <property type="entry name" value="Beta-lactam-related"/>
</dbReference>
<dbReference type="Pfam" id="PF00144">
    <property type="entry name" value="Beta-lactamase"/>
    <property type="match status" value="1"/>
</dbReference>
<evidence type="ECO:0000259" key="1">
    <source>
        <dbReference type="Pfam" id="PF00144"/>
    </source>
</evidence>
<proteinExistence type="predicted"/>
<dbReference type="InterPro" id="IPR050789">
    <property type="entry name" value="Diverse_Enzym_Activities"/>
</dbReference>